<name>A0ABW7FW02_9BURK</name>
<gene>
    <name evidence="3" type="ORF">ACG0Z6_09670</name>
</gene>
<comment type="caution">
    <text evidence="3">The sequence shown here is derived from an EMBL/GenBank/DDBJ whole genome shotgun (WGS) entry which is preliminary data.</text>
</comment>
<dbReference type="NCBIfam" id="TIGR02595">
    <property type="entry name" value="PEP_CTERM"/>
    <property type="match status" value="1"/>
</dbReference>
<proteinExistence type="predicted"/>
<evidence type="ECO:0000259" key="2">
    <source>
        <dbReference type="Pfam" id="PF07589"/>
    </source>
</evidence>
<dbReference type="SUPFAM" id="SSF49785">
    <property type="entry name" value="Galactose-binding domain-like"/>
    <property type="match status" value="1"/>
</dbReference>
<dbReference type="Pfam" id="PF04862">
    <property type="entry name" value="DUF642"/>
    <property type="match status" value="1"/>
</dbReference>
<accession>A0ABW7FW02</accession>
<keyword evidence="4" id="KW-1185">Reference proteome</keyword>
<dbReference type="Pfam" id="PF07589">
    <property type="entry name" value="PEP-CTERM"/>
    <property type="match status" value="1"/>
</dbReference>
<feature type="domain" description="DUF642" evidence="1">
    <location>
        <begin position="13"/>
        <end position="159"/>
    </location>
</feature>
<dbReference type="InterPro" id="IPR006946">
    <property type="entry name" value="DGR2-like_dom"/>
</dbReference>
<evidence type="ECO:0000259" key="1">
    <source>
        <dbReference type="Pfam" id="PF04862"/>
    </source>
</evidence>
<dbReference type="InterPro" id="IPR008979">
    <property type="entry name" value="Galactose-bd-like_sf"/>
</dbReference>
<reference evidence="3 4" key="1">
    <citation type="submission" date="2024-08" db="EMBL/GenBank/DDBJ databases">
        <authorList>
            <person name="Lu H."/>
        </authorList>
    </citation>
    <scope>NUCLEOTIDE SEQUENCE [LARGE SCALE GENOMIC DNA]</scope>
    <source>
        <strain evidence="3 4">BYS180W</strain>
    </source>
</reference>
<feature type="domain" description="Ice-binding protein C-terminal" evidence="2">
    <location>
        <begin position="161"/>
        <end position="185"/>
    </location>
</feature>
<sequence length="188" mass="20099">MAIPLVARASGNLVVNGSFEAPALGPGLRGIYGTIPGWMAKVGAIEVRSTGKASRQHHFVEFDATADATLHQIVRGLKPGTRYQLSFDFANQPGAPFSTNGLSWSLDKGATWNPIAPPSDYAWHSFSTTFKAADHHVDLMFMGTGVSHARGTSLDNVYICAVPEPHSLALTLAGVGALGLMSHRRRFK</sequence>
<evidence type="ECO:0000313" key="3">
    <source>
        <dbReference type="EMBL" id="MFG6448507.1"/>
    </source>
</evidence>
<organism evidence="3 4">
    <name type="scientific">Roseateles rivi</name>
    <dbReference type="NCBI Taxonomy" id="3299028"/>
    <lineage>
        <taxon>Bacteria</taxon>
        <taxon>Pseudomonadati</taxon>
        <taxon>Pseudomonadota</taxon>
        <taxon>Betaproteobacteria</taxon>
        <taxon>Burkholderiales</taxon>
        <taxon>Sphaerotilaceae</taxon>
        <taxon>Roseateles</taxon>
    </lineage>
</organism>
<dbReference type="Proteomes" id="UP001606099">
    <property type="component" value="Unassembled WGS sequence"/>
</dbReference>
<protein>
    <submittedName>
        <fullName evidence="3">DUF642 domain-containing protein</fullName>
    </submittedName>
</protein>
<evidence type="ECO:0000313" key="4">
    <source>
        <dbReference type="Proteomes" id="UP001606099"/>
    </source>
</evidence>
<dbReference type="InterPro" id="IPR013424">
    <property type="entry name" value="Ice-binding_C"/>
</dbReference>
<dbReference type="Gene3D" id="2.60.120.260">
    <property type="entry name" value="Galactose-binding domain-like"/>
    <property type="match status" value="1"/>
</dbReference>
<dbReference type="EMBL" id="JBIGHZ010000003">
    <property type="protein sequence ID" value="MFG6448507.1"/>
    <property type="molecule type" value="Genomic_DNA"/>
</dbReference>